<evidence type="ECO:0000313" key="2">
    <source>
        <dbReference type="Proteomes" id="UP000608955"/>
    </source>
</evidence>
<accession>A0A919CVY5</accession>
<keyword evidence="2" id="KW-1185">Reference proteome</keyword>
<reference evidence="1" key="1">
    <citation type="journal article" date="2014" name="Int. J. Syst. Evol. Microbiol.">
        <title>Complete genome sequence of Corynebacterium casei LMG S-19264T (=DSM 44701T), isolated from a smear-ripened cheese.</title>
        <authorList>
            <consortium name="US DOE Joint Genome Institute (JGI-PGF)"/>
            <person name="Walter F."/>
            <person name="Albersmeier A."/>
            <person name="Kalinowski J."/>
            <person name="Ruckert C."/>
        </authorList>
    </citation>
    <scope>NUCLEOTIDE SEQUENCE</scope>
    <source>
        <strain evidence="1">JCM 4654</strain>
    </source>
</reference>
<dbReference type="Proteomes" id="UP000608955">
    <property type="component" value="Unassembled WGS sequence"/>
</dbReference>
<dbReference type="RefSeq" id="WP_190179018.1">
    <property type="nucleotide sequence ID" value="NZ_BMVF01000009.1"/>
</dbReference>
<comment type="caution">
    <text evidence="1">The sequence shown here is derived from an EMBL/GenBank/DDBJ whole genome shotgun (WGS) entry which is preliminary data.</text>
</comment>
<name>A0A919CVY5_9ACTN</name>
<proteinExistence type="predicted"/>
<reference evidence="1" key="2">
    <citation type="submission" date="2020-09" db="EMBL/GenBank/DDBJ databases">
        <authorList>
            <person name="Sun Q."/>
            <person name="Ohkuma M."/>
        </authorList>
    </citation>
    <scope>NUCLEOTIDE SEQUENCE</scope>
    <source>
        <strain evidence="1">JCM 4654</strain>
    </source>
</reference>
<evidence type="ECO:0000313" key="1">
    <source>
        <dbReference type="EMBL" id="GHD90990.1"/>
    </source>
</evidence>
<dbReference type="AlphaFoldDB" id="A0A919CVY5"/>
<protein>
    <submittedName>
        <fullName evidence="1">Uncharacterized protein</fullName>
    </submittedName>
</protein>
<sequence>MDVVHRPGDPPGRPLRVRVGDEVVVALHGWPAYAWTPVEVVAGTMAVISAGTDDGTARARVRATGAGEAELRSTSSFSGDRFGPPTRLWRLLVHVEAP</sequence>
<gene>
    <name evidence="1" type="ORF">GCM10010508_37780</name>
</gene>
<dbReference type="EMBL" id="BMVF01000009">
    <property type="protein sequence ID" value="GHD90990.1"/>
    <property type="molecule type" value="Genomic_DNA"/>
</dbReference>
<organism evidence="1 2">
    <name type="scientific">Streptomyces naganishii JCM 4654</name>
    <dbReference type="NCBI Taxonomy" id="1306179"/>
    <lineage>
        <taxon>Bacteria</taxon>
        <taxon>Bacillati</taxon>
        <taxon>Actinomycetota</taxon>
        <taxon>Actinomycetes</taxon>
        <taxon>Kitasatosporales</taxon>
        <taxon>Streptomycetaceae</taxon>
        <taxon>Streptomyces</taxon>
    </lineage>
</organism>